<organism evidence="2 3">
    <name type="scientific">Danaus chrysippus</name>
    <name type="common">African queen</name>
    <dbReference type="NCBI Taxonomy" id="151541"/>
    <lineage>
        <taxon>Eukaryota</taxon>
        <taxon>Metazoa</taxon>
        <taxon>Ecdysozoa</taxon>
        <taxon>Arthropoda</taxon>
        <taxon>Hexapoda</taxon>
        <taxon>Insecta</taxon>
        <taxon>Pterygota</taxon>
        <taxon>Neoptera</taxon>
        <taxon>Endopterygota</taxon>
        <taxon>Lepidoptera</taxon>
        <taxon>Glossata</taxon>
        <taxon>Ditrysia</taxon>
        <taxon>Papilionoidea</taxon>
        <taxon>Nymphalidae</taxon>
        <taxon>Danainae</taxon>
        <taxon>Danaini</taxon>
        <taxon>Danaina</taxon>
        <taxon>Danaus</taxon>
        <taxon>Anosia</taxon>
    </lineage>
</organism>
<name>A0A8J2R1K0_9NEOP</name>
<sequence>MMYVGVCPLYNMSTHVIIINEAGAVRYAGGLGSDATHYNTECEWCVCIYRHSHTCISRAHSTPSISDSGLLKPYIRCRRAPCAGAGPSARPGGGRGGVSWEPALGMSIGSCRYAANGLPSVEMVTLIYMKVFVLITSIAAALLAVPLIYIRGMLLGTHTSQDTMLALSVSSDAVSCSSLEPVLMIYQSQILLSSPHI</sequence>
<dbReference type="EMBL" id="CAKASE010000079">
    <property type="protein sequence ID" value="CAG9580220.1"/>
    <property type="molecule type" value="Genomic_DNA"/>
</dbReference>
<protein>
    <submittedName>
        <fullName evidence="2">(African queen) hypothetical protein</fullName>
    </submittedName>
</protein>
<accession>A0A8J2R1K0</accession>
<dbReference type="Proteomes" id="UP000789524">
    <property type="component" value="Unassembled WGS sequence"/>
</dbReference>
<reference evidence="2" key="1">
    <citation type="submission" date="2021-09" db="EMBL/GenBank/DDBJ databases">
        <authorList>
            <person name="Martin H S."/>
        </authorList>
    </citation>
    <scope>NUCLEOTIDE SEQUENCE</scope>
</reference>
<evidence type="ECO:0000313" key="3">
    <source>
        <dbReference type="Proteomes" id="UP000789524"/>
    </source>
</evidence>
<gene>
    <name evidence="2" type="ORF">DCHRY22_LOCUS13577</name>
</gene>
<keyword evidence="1" id="KW-0472">Membrane</keyword>
<evidence type="ECO:0000256" key="1">
    <source>
        <dbReference type="SAM" id="Phobius"/>
    </source>
</evidence>
<keyword evidence="3" id="KW-1185">Reference proteome</keyword>
<feature type="transmembrane region" description="Helical" evidence="1">
    <location>
        <begin position="127"/>
        <end position="150"/>
    </location>
</feature>
<proteinExistence type="predicted"/>
<keyword evidence="1" id="KW-1133">Transmembrane helix</keyword>
<evidence type="ECO:0000313" key="2">
    <source>
        <dbReference type="EMBL" id="CAG9580220.1"/>
    </source>
</evidence>
<comment type="caution">
    <text evidence="2">The sequence shown here is derived from an EMBL/GenBank/DDBJ whole genome shotgun (WGS) entry which is preliminary data.</text>
</comment>
<keyword evidence="1" id="KW-0812">Transmembrane</keyword>
<dbReference type="AlphaFoldDB" id="A0A8J2R1K0"/>